<dbReference type="EMBL" id="FRAQ01000004">
    <property type="protein sequence ID" value="SHK83370.1"/>
    <property type="molecule type" value="Genomic_DNA"/>
</dbReference>
<evidence type="ECO:0000313" key="2">
    <source>
        <dbReference type="Proteomes" id="UP000184497"/>
    </source>
</evidence>
<sequence length="134" mass="15682">MTDLAKDFPGPWPNIIYKYRMRGELDKQEILDALASDNPVPEYAKSIISLVVSGEYKFKRGLKTDKRYGPFKRMVIADCVYFSAEDRNVPVQVVKDEFVHRLAISIRKLEQFITERNKEQQAHDEMIRKLMADK</sequence>
<reference evidence="2" key="1">
    <citation type="submission" date="2016-11" db="EMBL/GenBank/DDBJ databases">
        <authorList>
            <person name="Varghese N."/>
            <person name="Submissions S."/>
        </authorList>
    </citation>
    <scope>NUCLEOTIDE SEQUENCE [LARGE SCALE GENOMIC DNA]</scope>
    <source>
        <strain evidence="2">CGMCC 1.10835</strain>
    </source>
</reference>
<dbReference type="STRING" id="564117.SAMN05216369_3326"/>
<protein>
    <submittedName>
        <fullName evidence="1">Uncharacterized protein</fullName>
    </submittedName>
</protein>
<dbReference type="AlphaFoldDB" id="A0A1M6VPE2"/>
<proteinExistence type="predicted"/>
<organism evidence="1 2">
    <name type="scientific">Marinobacter antarcticus</name>
    <dbReference type="NCBI Taxonomy" id="564117"/>
    <lineage>
        <taxon>Bacteria</taxon>
        <taxon>Pseudomonadati</taxon>
        <taxon>Pseudomonadota</taxon>
        <taxon>Gammaproteobacteria</taxon>
        <taxon>Pseudomonadales</taxon>
        <taxon>Marinobacteraceae</taxon>
        <taxon>Marinobacter</taxon>
    </lineage>
</organism>
<evidence type="ECO:0000313" key="1">
    <source>
        <dbReference type="EMBL" id="SHK83370.1"/>
    </source>
</evidence>
<dbReference type="RefSeq" id="WP_072799517.1">
    <property type="nucleotide sequence ID" value="NZ_FRAQ01000004.1"/>
</dbReference>
<accession>A0A1M6VPE2</accession>
<dbReference type="Proteomes" id="UP000184497">
    <property type="component" value="Unassembled WGS sequence"/>
</dbReference>
<keyword evidence="2" id="KW-1185">Reference proteome</keyword>
<gene>
    <name evidence="1" type="ORF">SAMN05216369_3326</name>
</gene>
<name>A0A1M6VPE2_9GAMM</name>